<dbReference type="Proteomes" id="UP000656042">
    <property type="component" value="Unassembled WGS sequence"/>
</dbReference>
<evidence type="ECO:0000256" key="1">
    <source>
        <dbReference type="SAM" id="Phobius"/>
    </source>
</evidence>
<accession>A0A8J3BZQ5</accession>
<keyword evidence="1" id="KW-1133">Transmembrane helix</keyword>
<sequence>MGTVSGLALLVGGTAVAAVAGGTHSMFATLLLGLLTAGMGHALLDEVGRQAGRRVPRWVAHDTVNAVLLSTWTATALTASLLPPVSLRLRIVCDVLALGYALTCGHFVVQRRRTIARVTREQAGAGAGRPAPAPAT</sequence>
<keyword evidence="3" id="KW-1185">Reference proteome</keyword>
<reference evidence="2" key="2">
    <citation type="submission" date="2020-09" db="EMBL/GenBank/DDBJ databases">
        <authorList>
            <person name="Sun Q."/>
            <person name="Zhou Y."/>
        </authorList>
    </citation>
    <scope>NUCLEOTIDE SEQUENCE</scope>
    <source>
        <strain evidence="2">CGMCC 4.7299</strain>
    </source>
</reference>
<name>A0A8J3BZQ5_9ACTN</name>
<comment type="caution">
    <text evidence="2">The sequence shown here is derived from an EMBL/GenBank/DDBJ whole genome shotgun (WGS) entry which is preliminary data.</text>
</comment>
<reference evidence="2" key="1">
    <citation type="journal article" date="2014" name="Int. J. Syst. Evol. Microbiol.">
        <title>Complete genome sequence of Corynebacterium casei LMG S-19264T (=DSM 44701T), isolated from a smear-ripened cheese.</title>
        <authorList>
            <consortium name="US DOE Joint Genome Institute (JGI-PGF)"/>
            <person name="Walter F."/>
            <person name="Albersmeier A."/>
            <person name="Kalinowski J."/>
            <person name="Ruckert C."/>
        </authorList>
    </citation>
    <scope>NUCLEOTIDE SEQUENCE</scope>
    <source>
        <strain evidence="2">CGMCC 4.7299</strain>
    </source>
</reference>
<dbReference type="AlphaFoldDB" id="A0A8J3BZQ5"/>
<protein>
    <submittedName>
        <fullName evidence="2">Uncharacterized protein</fullName>
    </submittedName>
</protein>
<organism evidence="2 3">
    <name type="scientific">Mangrovihabitans endophyticus</name>
    <dbReference type="NCBI Taxonomy" id="1751298"/>
    <lineage>
        <taxon>Bacteria</taxon>
        <taxon>Bacillati</taxon>
        <taxon>Actinomycetota</taxon>
        <taxon>Actinomycetes</taxon>
        <taxon>Micromonosporales</taxon>
        <taxon>Micromonosporaceae</taxon>
        <taxon>Mangrovihabitans</taxon>
    </lineage>
</organism>
<gene>
    <name evidence="2" type="ORF">GCM10012284_30720</name>
</gene>
<dbReference type="EMBL" id="BMMX01000012">
    <property type="protein sequence ID" value="GGK94574.1"/>
    <property type="molecule type" value="Genomic_DNA"/>
</dbReference>
<evidence type="ECO:0000313" key="3">
    <source>
        <dbReference type="Proteomes" id="UP000656042"/>
    </source>
</evidence>
<feature type="transmembrane region" description="Helical" evidence="1">
    <location>
        <begin position="89"/>
        <end position="109"/>
    </location>
</feature>
<keyword evidence="1" id="KW-0472">Membrane</keyword>
<evidence type="ECO:0000313" key="2">
    <source>
        <dbReference type="EMBL" id="GGK94574.1"/>
    </source>
</evidence>
<proteinExistence type="predicted"/>
<keyword evidence="1" id="KW-0812">Transmembrane</keyword>